<dbReference type="Proteomes" id="UP001432060">
    <property type="component" value="Chromosome"/>
</dbReference>
<dbReference type="Pfam" id="PF00903">
    <property type="entry name" value="Glyoxalase"/>
    <property type="match status" value="1"/>
</dbReference>
<evidence type="ECO:0000313" key="2">
    <source>
        <dbReference type="EMBL" id="WUT86955.1"/>
    </source>
</evidence>
<dbReference type="InterPro" id="IPR050383">
    <property type="entry name" value="GlyoxalaseI/FosfomycinResist"/>
</dbReference>
<dbReference type="PANTHER" id="PTHR21366:SF14">
    <property type="entry name" value="GLYOXALASE DOMAIN-CONTAINING PROTEIN 5"/>
    <property type="match status" value="1"/>
</dbReference>
<dbReference type="PROSITE" id="PS51819">
    <property type="entry name" value="VOC"/>
    <property type="match status" value="1"/>
</dbReference>
<dbReference type="RefSeq" id="WP_329403779.1">
    <property type="nucleotide sequence ID" value="NZ_CP109019.1"/>
</dbReference>
<reference evidence="2" key="1">
    <citation type="submission" date="2022-10" db="EMBL/GenBank/DDBJ databases">
        <title>The complete genomes of actinobacterial strains from the NBC collection.</title>
        <authorList>
            <person name="Joergensen T.S."/>
            <person name="Alvarez Arevalo M."/>
            <person name="Sterndorff E.B."/>
            <person name="Faurdal D."/>
            <person name="Vuksanovic O."/>
            <person name="Mourched A.-S."/>
            <person name="Charusanti P."/>
            <person name="Shaw S."/>
            <person name="Blin K."/>
            <person name="Weber T."/>
        </authorList>
    </citation>
    <scope>NUCLEOTIDE SEQUENCE</scope>
    <source>
        <strain evidence="2">NBC_00668</strain>
    </source>
</reference>
<gene>
    <name evidence="2" type="ORF">OG515_34490</name>
</gene>
<dbReference type="EMBL" id="CP109019">
    <property type="protein sequence ID" value="WUT86955.1"/>
    <property type="molecule type" value="Genomic_DNA"/>
</dbReference>
<evidence type="ECO:0000259" key="1">
    <source>
        <dbReference type="PROSITE" id="PS51819"/>
    </source>
</evidence>
<sequence>MLRVKDFDHLVLNVQDVERALDFYTGPLGLEPVRVEEWRAGKVPFPSVRVSPTMIIDLFDRPRGESNVDHICLVVEPLDWQQVIDAGTLTVLEGPVPRFGARGSATSVYVQDPEGNTVELRWYPQDAE</sequence>
<evidence type="ECO:0000313" key="3">
    <source>
        <dbReference type="Proteomes" id="UP001432060"/>
    </source>
</evidence>
<accession>A0ABZ1XTP5</accession>
<name>A0ABZ1XTP5_9ACTN</name>
<dbReference type="InterPro" id="IPR037523">
    <property type="entry name" value="VOC_core"/>
</dbReference>
<organism evidence="2 3">
    <name type="scientific">Streptomyces melanogenes</name>
    <dbReference type="NCBI Taxonomy" id="67326"/>
    <lineage>
        <taxon>Bacteria</taxon>
        <taxon>Bacillati</taxon>
        <taxon>Actinomycetota</taxon>
        <taxon>Actinomycetes</taxon>
        <taxon>Kitasatosporales</taxon>
        <taxon>Streptomycetaceae</taxon>
        <taxon>Streptomyces</taxon>
    </lineage>
</organism>
<protein>
    <submittedName>
        <fullName evidence="2">VOC family protein</fullName>
    </submittedName>
</protein>
<feature type="domain" description="VOC" evidence="1">
    <location>
        <begin position="6"/>
        <end position="123"/>
    </location>
</feature>
<proteinExistence type="predicted"/>
<keyword evidence="3" id="KW-1185">Reference proteome</keyword>
<dbReference type="PANTHER" id="PTHR21366">
    <property type="entry name" value="GLYOXALASE FAMILY PROTEIN"/>
    <property type="match status" value="1"/>
</dbReference>
<dbReference type="Gene3D" id="3.10.180.10">
    <property type="entry name" value="2,3-Dihydroxybiphenyl 1,2-Dioxygenase, domain 1"/>
    <property type="match status" value="1"/>
</dbReference>
<dbReference type="InterPro" id="IPR029068">
    <property type="entry name" value="Glyas_Bleomycin-R_OHBP_Dase"/>
</dbReference>
<dbReference type="InterPro" id="IPR004360">
    <property type="entry name" value="Glyas_Fos-R_dOase_dom"/>
</dbReference>
<dbReference type="SUPFAM" id="SSF54593">
    <property type="entry name" value="Glyoxalase/Bleomycin resistance protein/Dihydroxybiphenyl dioxygenase"/>
    <property type="match status" value="1"/>
</dbReference>